<gene>
    <name evidence="2" type="primary">20347632</name>
    <name evidence="1" type="ORF">GGTG_07174</name>
</gene>
<reference evidence="3" key="1">
    <citation type="submission" date="2010-07" db="EMBL/GenBank/DDBJ databases">
        <title>The genome sequence of Gaeumannomyces graminis var. tritici strain R3-111a-1.</title>
        <authorList>
            <consortium name="The Broad Institute Genome Sequencing Platform"/>
            <person name="Ma L.-J."/>
            <person name="Dead R."/>
            <person name="Young S."/>
            <person name="Zeng Q."/>
            <person name="Koehrsen M."/>
            <person name="Alvarado L."/>
            <person name="Berlin A."/>
            <person name="Chapman S.B."/>
            <person name="Chen Z."/>
            <person name="Freedman E."/>
            <person name="Gellesch M."/>
            <person name="Goldberg J."/>
            <person name="Griggs A."/>
            <person name="Gujja S."/>
            <person name="Heilman E.R."/>
            <person name="Heiman D."/>
            <person name="Hepburn T."/>
            <person name="Howarth C."/>
            <person name="Jen D."/>
            <person name="Larson L."/>
            <person name="Mehta T."/>
            <person name="Neiman D."/>
            <person name="Pearson M."/>
            <person name="Roberts A."/>
            <person name="Saif S."/>
            <person name="Shea T."/>
            <person name="Shenoy N."/>
            <person name="Sisk P."/>
            <person name="Stolte C."/>
            <person name="Sykes S."/>
            <person name="Walk T."/>
            <person name="White J."/>
            <person name="Yandava C."/>
            <person name="Haas B."/>
            <person name="Nusbaum C."/>
            <person name="Birren B."/>
        </authorList>
    </citation>
    <scope>NUCLEOTIDE SEQUENCE [LARGE SCALE GENOMIC DNA]</scope>
    <source>
        <strain evidence="3">R3-111a-1</strain>
    </source>
</reference>
<dbReference type="HOGENOM" id="CLU_1578617_0_0_1"/>
<proteinExistence type="predicted"/>
<accession>J3P0X8</accession>
<organism evidence="1">
    <name type="scientific">Gaeumannomyces tritici (strain R3-111a-1)</name>
    <name type="common">Wheat and barley take-all root rot fungus</name>
    <name type="synonym">Gaeumannomyces graminis var. tritici</name>
    <dbReference type="NCBI Taxonomy" id="644352"/>
    <lineage>
        <taxon>Eukaryota</taxon>
        <taxon>Fungi</taxon>
        <taxon>Dikarya</taxon>
        <taxon>Ascomycota</taxon>
        <taxon>Pezizomycotina</taxon>
        <taxon>Sordariomycetes</taxon>
        <taxon>Sordariomycetidae</taxon>
        <taxon>Magnaporthales</taxon>
        <taxon>Magnaporthaceae</taxon>
        <taxon>Gaeumannomyces</taxon>
    </lineage>
</organism>
<dbReference type="AlphaFoldDB" id="J3P0X8"/>
<reference evidence="2" key="4">
    <citation type="journal article" date="2015" name="G3 (Bethesda)">
        <title>Genome sequences of three phytopathogenic species of the Magnaporthaceae family of fungi.</title>
        <authorList>
            <person name="Okagaki L.H."/>
            <person name="Nunes C.C."/>
            <person name="Sailsbery J."/>
            <person name="Clay B."/>
            <person name="Brown D."/>
            <person name="John T."/>
            <person name="Oh Y."/>
            <person name="Young N."/>
            <person name="Fitzgerald M."/>
            <person name="Haas B.J."/>
            <person name="Zeng Q."/>
            <person name="Young S."/>
            <person name="Adiconis X."/>
            <person name="Fan L."/>
            <person name="Levin J.Z."/>
            <person name="Mitchell T.K."/>
            <person name="Okubara P.A."/>
            <person name="Farman M.L."/>
            <person name="Kohn L.M."/>
            <person name="Birren B."/>
            <person name="Ma L.-J."/>
            <person name="Dean R.A."/>
        </authorList>
    </citation>
    <scope>NUCLEOTIDE SEQUENCE</scope>
    <source>
        <strain evidence="2">R3-111a-1</strain>
    </source>
</reference>
<reference evidence="2" key="5">
    <citation type="submission" date="2018-04" db="UniProtKB">
        <authorList>
            <consortium name="EnsemblFungi"/>
        </authorList>
    </citation>
    <scope>IDENTIFICATION</scope>
    <source>
        <strain evidence="2">R3-111a-1</strain>
    </source>
</reference>
<dbReference type="GeneID" id="20347632"/>
<evidence type="ECO:0000313" key="2">
    <source>
        <dbReference type="EnsemblFungi" id="EJT77262"/>
    </source>
</evidence>
<dbReference type="EMBL" id="GL385397">
    <property type="protein sequence ID" value="EJT77262.1"/>
    <property type="molecule type" value="Genomic_DNA"/>
</dbReference>
<protein>
    <submittedName>
        <fullName evidence="1 2">Uncharacterized protein</fullName>
    </submittedName>
</protein>
<dbReference type="EnsemblFungi" id="EJT77262">
    <property type="protein sequence ID" value="EJT77262"/>
    <property type="gene ID" value="GGTG_07174"/>
</dbReference>
<evidence type="ECO:0000313" key="3">
    <source>
        <dbReference type="Proteomes" id="UP000006039"/>
    </source>
</evidence>
<reference evidence="1" key="2">
    <citation type="submission" date="2010-07" db="EMBL/GenBank/DDBJ databases">
        <authorList>
            <consortium name="The Broad Institute Genome Sequencing Platform"/>
            <consortium name="Broad Institute Genome Sequencing Center for Infectious Disease"/>
            <person name="Ma L.-J."/>
            <person name="Dead R."/>
            <person name="Young S."/>
            <person name="Zeng Q."/>
            <person name="Koehrsen M."/>
            <person name="Alvarado L."/>
            <person name="Berlin A."/>
            <person name="Chapman S.B."/>
            <person name="Chen Z."/>
            <person name="Freedman E."/>
            <person name="Gellesch M."/>
            <person name="Goldberg J."/>
            <person name="Griggs A."/>
            <person name="Gujja S."/>
            <person name="Heilman E.R."/>
            <person name="Heiman D."/>
            <person name="Hepburn T."/>
            <person name="Howarth C."/>
            <person name="Jen D."/>
            <person name="Larson L."/>
            <person name="Mehta T."/>
            <person name="Neiman D."/>
            <person name="Pearson M."/>
            <person name="Roberts A."/>
            <person name="Saif S."/>
            <person name="Shea T."/>
            <person name="Shenoy N."/>
            <person name="Sisk P."/>
            <person name="Stolte C."/>
            <person name="Sykes S."/>
            <person name="Walk T."/>
            <person name="White J."/>
            <person name="Yandava C."/>
            <person name="Haas B."/>
            <person name="Nusbaum C."/>
            <person name="Birren B."/>
        </authorList>
    </citation>
    <scope>NUCLEOTIDE SEQUENCE</scope>
    <source>
        <strain evidence="1">R3-111a-1</strain>
    </source>
</reference>
<dbReference type="Proteomes" id="UP000006039">
    <property type="component" value="Unassembled WGS sequence"/>
</dbReference>
<reference evidence="1" key="3">
    <citation type="submission" date="2010-09" db="EMBL/GenBank/DDBJ databases">
        <title>Annotation of Gaeumannomyces graminis var. tritici R3-111a-1.</title>
        <authorList>
            <consortium name="The Broad Institute Genome Sequencing Platform"/>
            <person name="Ma L.-J."/>
            <person name="Dead R."/>
            <person name="Young S.K."/>
            <person name="Zeng Q."/>
            <person name="Gargeya S."/>
            <person name="Fitzgerald M."/>
            <person name="Haas B."/>
            <person name="Abouelleil A."/>
            <person name="Alvarado L."/>
            <person name="Arachchi H.M."/>
            <person name="Berlin A."/>
            <person name="Brown A."/>
            <person name="Chapman S.B."/>
            <person name="Chen Z."/>
            <person name="Dunbar C."/>
            <person name="Freedman E."/>
            <person name="Gearin G."/>
            <person name="Gellesch M."/>
            <person name="Goldberg J."/>
            <person name="Griggs A."/>
            <person name="Gujja S."/>
            <person name="Heiman D."/>
            <person name="Howarth C."/>
            <person name="Larson L."/>
            <person name="Lui A."/>
            <person name="MacDonald P.J.P."/>
            <person name="Mehta T."/>
            <person name="Montmayeur A."/>
            <person name="Murphy C."/>
            <person name="Neiman D."/>
            <person name="Pearson M."/>
            <person name="Priest M."/>
            <person name="Roberts A."/>
            <person name="Saif S."/>
            <person name="Shea T."/>
            <person name="Shenoy N."/>
            <person name="Sisk P."/>
            <person name="Stolte C."/>
            <person name="Sykes S."/>
            <person name="Yandava C."/>
            <person name="Wortman J."/>
            <person name="Nusbaum C."/>
            <person name="Birren B."/>
        </authorList>
    </citation>
    <scope>NUCLEOTIDE SEQUENCE</scope>
    <source>
        <strain evidence="1">R3-111a-1</strain>
    </source>
</reference>
<sequence length="169" mass="18263">MPCLCSAACGVEGVRAWPTGPLGRIPDRISIRTPHWATGCLPLCNPKWHGGRGLECLASWQLGEPHGTKAVVAGIKASTTHPRNHIPPDIPDAKFKLCIGGLARRDYCFCHGFVSAKGGFLPSVTFLDDQVLCGLENSAMVALPARDLRKTPLRENKLGAYTHDREPNS</sequence>
<dbReference type="VEuPathDB" id="FungiDB:GGTG_07174"/>
<evidence type="ECO:0000313" key="1">
    <source>
        <dbReference type="EMBL" id="EJT77262.1"/>
    </source>
</evidence>
<name>J3P0X8_GAET3</name>
<keyword evidence="3" id="KW-1185">Reference proteome</keyword>
<dbReference type="RefSeq" id="XP_009223262.1">
    <property type="nucleotide sequence ID" value="XM_009224998.1"/>
</dbReference>